<dbReference type="AlphaFoldDB" id="A0A0F9AIV0"/>
<proteinExistence type="predicted"/>
<dbReference type="EMBL" id="LAZR01045704">
    <property type="protein sequence ID" value="KKK98240.1"/>
    <property type="molecule type" value="Genomic_DNA"/>
</dbReference>
<comment type="caution">
    <text evidence="1">The sequence shown here is derived from an EMBL/GenBank/DDBJ whole genome shotgun (WGS) entry which is preliminary data.</text>
</comment>
<name>A0A0F9AIV0_9ZZZZ</name>
<organism evidence="1">
    <name type="scientific">marine sediment metagenome</name>
    <dbReference type="NCBI Taxonomy" id="412755"/>
    <lineage>
        <taxon>unclassified sequences</taxon>
        <taxon>metagenomes</taxon>
        <taxon>ecological metagenomes</taxon>
    </lineage>
</organism>
<gene>
    <name evidence="1" type="ORF">LCGC14_2644720</name>
</gene>
<protein>
    <submittedName>
        <fullName evidence="1">Uncharacterized protein</fullName>
    </submittedName>
</protein>
<feature type="non-terminal residue" evidence="1">
    <location>
        <position position="1"/>
    </location>
</feature>
<accession>A0A0F9AIV0</accession>
<evidence type="ECO:0000313" key="1">
    <source>
        <dbReference type="EMBL" id="KKK98240.1"/>
    </source>
</evidence>
<sequence length="31" mass="3684">AKRELRKNITAENTLMMNQYNYHEFIGDILG</sequence>
<reference evidence="1" key="1">
    <citation type="journal article" date="2015" name="Nature">
        <title>Complex archaea that bridge the gap between prokaryotes and eukaryotes.</title>
        <authorList>
            <person name="Spang A."/>
            <person name="Saw J.H."/>
            <person name="Jorgensen S.L."/>
            <person name="Zaremba-Niedzwiedzka K."/>
            <person name="Martijn J."/>
            <person name="Lind A.E."/>
            <person name="van Eijk R."/>
            <person name="Schleper C."/>
            <person name="Guy L."/>
            <person name="Ettema T.J."/>
        </authorList>
    </citation>
    <scope>NUCLEOTIDE SEQUENCE</scope>
</reference>